<protein>
    <submittedName>
        <fullName evidence="10">Diacylglycerol kinase family lipid kinase</fullName>
    </submittedName>
</protein>
<dbReference type="InterPro" id="IPR001206">
    <property type="entry name" value="Diacylglycerol_kinase_cat_dom"/>
</dbReference>
<accession>A0ABS7DQX0</accession>
<evidence type="ECO:0000256" key="3">
    <source>
        <dbReference type="ARBA" id="ARBA00022679"/>
    </source>
</evidence>
<evidence type="ECO:0000313" key="11">
    <source>
        <dbReference type="Proteomes" id="UP000719942"/>
    </source>
</evidence>
<evidence type="ECO:0000256" key="4">
    <source>
        <dbReference type="ARBA" id="ARBA00022741"/>
    </source>
</evidence>
<reference evidence="10 11" key="1">
    <citation type="submission" date="2021-03" db="EMBL/GenBank/DDBJ databases">
        <title>Caproiciproducens sp. nov. isolated from feces of cow.</title>
        <authorList>
            <person name="Choi J.-Y."/>
        </authorList>
    </citation>
    <scope>NUCLEOTIDE SEQUENCE [LARGE SCALE GENOMIC DNA]</scope>
    <source>
        <strain evidence="10 11">AGMB10547</strain>
    </source>
</reference>
<keyword evidence="11" id="KW-1185">Reference proteome</keyword>
<proteinExistence type="inferred from homology"/>
<dbReference type="InterPro" id="IPR045540">
    <property type="entry name" value="YegS/DAGK_C"/>
</dbReference>
<dbReference type="Gene3D" id="2.60.200.40">
    <property type="match status" value="1"/>
</dbReference>
<comment type="similarity">
    <text evidence="2">Belongs to the diacylglycerol/lipid kinase family.</text>
</comment>
<dbReference type="InterPro" id="IPR016064">
    <property type="entry name" value="NAD/diacylglycerol_kinase_sf"/>
</dbReference>
<dbReference type="PROSITE" id="PS50146">
    <property type="entry name" value="DAGK"/>
    <property type="match status" value="1"/>
</dbReference>
<dbReference type="EMBL" id="JAGFNZ010000005">
    <property type="protein sequence ID" value="MBW7573687.1"/>
    <property type="molecule type" value="Genomic_DNA"/>
</dbReference>
<dbReference type="SUPFAM" id="SSF111331">
    <property type="entry name" value="NAD kinase/diacylglycerol kinase-like"/>
    <property type="match status" value="1"/>
</dbReference>
<dbReference type="Pfam" id="PF19279">
    <property type="entry name" value="YegS_C"/>
    <property type="match status" value="1"/>
</dbReference>
<keyword evidence="4" id="KW-0547">Nucleotide-binding</keyword>
<dbReference type="PANTHER" id="PTHR12358:SF106">
    <property type="entry name" value="LIPID KINASE YEGS"/>
    <property type="match status" value="1"/>
</dbReference>
<dbReference type="PANTHER" id="PTHR12358">
    <property type="entry name" value="SPHINGOSINE KINASE"/>
    <property type="match status" value="1"/>
</dbReference>
<evidence type="ECO:0000256" key="8">
    <source>
        <dbReference type="ARBA" id="ARBA00023264"/>
    </source>
</evidence>
<dbReference type="Proteomes" id="UP000719942">
    <property type="component" value="Unassembled WGS sequence"/>
</dbReference>
<organism evidence="10 11">
    <name type="scientific">Caproiciproducens faecalis</name>
    <dbReference type="NCBI Taxonomy" id="2820301"/>
    <lineage>
        <taxon>Bacteria</taxon>
        <taxon>Bacillati</taxon>
        <taxon>Bacillota</taxon>
        <taxon>Clostridia</taxon>
        <taxon>Eubacteriales</taxon>
        <taxon>Acutalibacteraceae</taxon>
        <taxon>Caproiciproducens</taxon>
    </lineage>
</organism>
<dbReference type="RefSeq" id="WP_219966083.1">
    <property type="nucleotide sequence ID" value="NZ_JAGFNZ010000005.1"/>
</dbReference>
<gene>
    <name evidence="10" type="ORF">J5W02_12795</name>
</gene>
<evidence type="ECO:0000256" key="1">
    <source>
        <dbReference type="ARBA" id="ARBA00001946"/>
    </source>
</evidence>
<keyword evidence="7" id="KW-0594">Phospholipid biosynthesis</keyword>
<keyword evidence="7" id="KW-0444">Lipid biosynthesis</keyword>
<evidence type="ECO:0000256" key="6">
    <source>
        <dbReference type="ARBA" id="ARBA00022840"/>
    </source>
</evidence>
<dbReference type="InterPro" id="IPR050187">
    <property type="entry name" value="Lipid_Phosphate_FormReg"/>
</dbReference>
<dbReference type="GO" id="GO:0016301">
    <property type="term" value="F:kinase activity"/>
    <property type="evidence" value="ECO:0007669"/>
    <property type="project" value="UniProtKB-KW"/>
</dbReference>
<dbReference type="Gene3D" id="3.40.50.10330">
    <property type="entry name" value="Probable inorganic polyphosphate/atp-NAD kinase, domain 1"/>
    <property type="match status" value="1"/>
</dbReference>
<keyword evidence="3" id="KW-0808">Transferase</keyword>
<keyword evidence="7" id="KW-0443">Lipid metabolism</keyword>
<feature type="domain" description="DAGKc" evidence="9">
    <location>
        <begin position="1"/>
        <end position="130"/>
    </location>
</feature>
<comment type="caution">
    <text evidence="10">The sequence shown here is derived from an EMBL/GenBank/DDBJ whole genome shotgun (WGS) entry which is preliminary data.</text>
</comment>
<evidence type="ECO:0000256" key="5">
    <source>
        <dbReference type="ARBA" id="ARBA00022777"/>
    </source>
</evidence>
<dbReference type="InterPro" id="IPR017438">
    <property type="entry name" value="ATP-NAD_kinase_N"/>
</dbReference>
<sequence>MRYVFIVNPVAGKKNAYFTLFPAIRQYFERKDLQFSCHITEKPGHAMELADEESRRGDEVRIYAIGGDGTLSETAAGIIGRKNAEIGIFPCGSGNDYIKTFGESGNFLSLEKQLKAPSRPVDMIHSAGKYSINLCSVGLDARVAFEMLKFKKIPFISGPMAYNLAAAKVLTGKLGEQLEIVIDGVNKFSGTYLFALAGSGKYYGGGFCGAPWAVPDDGLLDFVLIRKPPVYKIPLLIKTYKNGGHLESERFKSILTFCRGKKMEIQAPGLAVANFDGECATITRIQFEIVPKAVNFIVPV</sequence>
<comment type="cofactor">
    <cofactor evidence="1">
        <name>Mg(2+)</name>
        <dbReference type="ChEBI" id="CHEBI:18420"/>
    </cofactor>
</comment>
<evidence type="ECO:0000256" key="2">
    <source>
        <dbReference type="ARBA" id="ARBA00005983"/>
    </source>
</evidence>
<keyword evidence="6" id="KW-0067">ATP-binding</keyword>
<evidence type="ECO:0000259" key="9">
    <source>
        <dbReference type="PROSITE" id="PS50146"/>
    </source>
</evidence>
<keyword evidence="8" id="KW-1208">Phospholipid metabolism</keyword>
<keyword evidence="5 10" id="KW-0418">Kinase</keyword>
<dbReference type="Pfam" id="PF00781">
    <property type="entry name" value="DAGK_cat"/>
    <property type="match status" value="1"/>
</dbReference>
<evidence type="ECO:0000256" key="7">
    <source>
        <dbReference type="ARBA" id="ARBA00023209"/>
    </source>
</evidence>
<evidence type="ECO:0000313" key="10">
    <source>
        <dbReference type="EMBL" id="MBW7573687.1"/>
    </source>
</evidence>
<name>A0ABS7DQX0_9FIRM</name>